<dbReference type="PANTHER" id="PTHR30118:SF15">
    <property type="entry name" value="TRANSCRIPTIONAL REGULATORY PROTEIN"/>
    <property type="match status" value="1"/>
</dbReference>
<dbReference type="Gene3D" id="3.40.190.10">
    <property type="entry name" value="Periplasmic binding protein-like II"/>
    <property type="match status" value="2"/>
</dbReference>
<accession>A0A068TG38</accession>
<evidence type="ECO:0000313" key="9">
    <source>
        <dbReference type="Proteomes" id="UP000028186"/>
    </source>
</evidence>
<dbReference type="PANTHER" id="PTHR30118">
    <property type="entry name" value="HTH-TYPE TRANSCRIPTIONAL REGULATOR LEUO-RELATED"/>
    <property type="match status" value="1"/>
</dbReference>
<dbReference type="SUPFAM" id="SSF46785">
    <property type="entry name" value="Winged helix' DNA-binding domain"/>
    <property type="match status" value="1"/>
</dbReference>
<dbReference type="PROSITE" id="PS50931">
    <property type="entry name" value="HTH_LYSR"/>
    <property type="match status" value="1"/>
</dbReference>
<keyword evidence="2" id="KW-0536">Nodulation</keyword>
<evidence type="ECO:0000256" key="5">
    <source>
        <dbReference type="ARBA" id="ARBA00023159"/>
    </source>
</evidence>
<gene>
    <name evidence="8" type="ORF">RG1141_CH40510</name>
</gene>
<keyword evidence="5" id="KW-0010">Activator</keyword>
<dbReference type="PATRIC" id="fig|1028801.3.peg.4122"/>
<keyword evidence="4" id="KW-0238">DNA-binding</keyword>
<dbReference type="InterPro" id="IPR037402">
    <property type="entry name" value="YidZ_PBP2"/>
</dbReference>
<dbReference type="Pfam" id="PF00126">
    <property type="entry name" value="HTH_1"/>
    <property type="match status" value="1"/>
</dbReference>
<comment type="similarity">
    <text evidence="1">Belongs to the LysR transcriptional regulatory family.</text>
</comment>
<dbReference type="KEGG" id="ngl:RG1141_CH40510"/>
<keyword evidence="3" id="KW-0805">Transcription regulation</keyword>
<evidence type="ECO:0000256" key="6">
    <source>
        <dbReference type="ARBA" id="ARBA00023163"/>
    </source>
</evidence>
<dbReference type="Pfam" id="PF03466">
    <property type="entry name" value="LysR_substrate"/>
    <property type="match status" value="1"/>
</dbReference>
<dbReference type="InterPro" id="IPR000847">
    <property type="entry name" value="LysR_HTH_N"/>
</dbReference>
<dbReference type="RefSeq" id="WP_051899904.1">
    <property type="nucleotide sequence ID" value="NZ_HG938355.1"/>
</dbReference>
<proteinExistence type="inferred from homology"/>
<feature type="domain" description="HTH lysR-type" evidence="7">
    <location>
        <begin position="8"/>
        <end position="67"/>
    </location>
</feature>
<dbReference type="InterPro" id="IPR036388">
    <property type="entry name" value="WH-like_DNA-bd_sf"/>
</dbReference>
<evidence type="ECO:0000256" key="4">
    <source>
        <dbReference type="ARBA" id="ARBA00023125"/>
    </source>
</evidence>
<dbReference type="InterPro" id="IPR050389">
    <property type="entry name" value="LysR-type_TF"/>
</dbReference>
<dbReference type="Proteomes" id="UP000028186">
    <property type="component" value="Chromosome I"/>
</dbReference>
<dbReference type="InterPro" id="IPR036390">
    <property type="entry name" value="WH_DNA-bd_sf"/>
</dbReference>
<dbReference type="InterPro" id="IPR005119">
    <property type="entry name" value="LysR_subst-bd"/>
</dbReference>
<dbReference type="AlphaFoldDB" id="A0A068TG38"/>
<evidence type="ECO:0000256" key="2">
    <source>
        <dbReference type="ARBA" id="ARBA00022458"/>
    </source>
</evidence>
<dbReference type="GO" id="GO:0003700">
    <property type="term" value="F:DNA-binding transcription factor activity"/>
    <property type="evidence" value="ECO:0007669"/>
    <property type="project" value="InterPro"/>
</dbReference>
<evidence type="ECO:0000313" key="8">
    <source>
        <dbReference type="EMBL" id="CDN56365.1"/>
    </source>
</evidence>
<evidence type="ECO:0000259" key="7">
    <source>
        <dbReference type="PROSITE" id="PS50931"/>
    </source>
</evidence>
<dbReference type="EMBL" id="HG938355">
    <property type="protein sequence ID" value="CDN56365.1"/>
    <property type="molecule type" value="Genomic_DNA"/>
</dbReference>
<dbReference type="GO" id="GO:0003677">
    <property type="term" value="F:DNA binding"/>
    <property type="evidence" value="ECO:0007669"/>
    <property type="project" value="UniProtKB-KW"/>
</dbReference>
<dbReference type="SUPFAM" id="SSF53850">
    <property type="entry name" value="Periplasmic binding protein-like II"/>
    <property type="match status" value="1"/>
</dbReference>
<dbReference type="PRINTS" id="PR00039">
    <property type="entry name" value="HTHLYSR"/>
</dbReference>
<evidence type="ECO:0000256" key="1">
    <source>
        <dbReference type="ARBA" id="ARBA00009437"/>
    </source>
</evidence>
<protein>
    <submittedName>
        <fullName evidence="8">HTH-type transcriptional activator</fullName>
    </submittedName>
</protein>
<reference evidence="9" key="1">
    <citation type="journal article" date="2014" name="BMC Genomics">
        <title>Genome sequencing of two Neorhizobium galegae strains reveals a noeT gene responsible for the unusual acetylation of the nodulation factors.</title>
        <authorList>
            <person name="Osterman J."/>
            <person name="Marsh J."/>
            <person name="Laine P.K."/>
            <person name="Zeng Z."/>
            <person name="Alatalo E."/>
            <person name="Sullivan J.T."/>
            <person name="Young J.P."/>
            <person name="Thomas-Oates J."/>
            <person name="Paulin L."/>
            <person name="Lindstrom K."/>
        </authorList>
    </citation>
    <scope>NUCLEOTIDE SEQUENCE [LARGE SCALE GENOMIC DNA]</scope>
    <source>
        <strain evidence="9">HAMBI 1141</strain>
    </source>
</reference>
<dbReference type="Gene3D" id="1.10.10.10">
    <property type="entry name" value="Winged helix-like DNA-binding domain superfamily/Winged helix DNA-binding domain"/>
    <property type="match status" value="1"/>
</dbReference>
<dbReference type="HOGENOM" id="CLU_039613_39_3_5"/>
<sequence length="307" mass="33888">MSQRISDFDVGLLVTLEALLAEKNVTHAAARLNITQSALSARLTRLRQLLNDPLFIPAASGRGMVATPHASALEPELARLLERFNDFVNTAHSFDPATTKRIFRIAATDNPAAILAPDLIPVLQAKAPFAKIAFTLPNKARIAEHLEKGDIDLFVGAAEDAAEELIGQTLFQEEFVTAQRRGHPRGNKPLTMEEFCDADHLLISTSGGHFAGMIDDALAEMGRERRVSVSIQSYGLAPLVLANTDCICTLPKRFLERFEDTLDLFPPPLPISTFSMNLFWHPRVRTDPAHMWFRKLVLLTAKATTAE</sequence>
<keyword evidence="6" id="KW-0804">Transcription</keyword>
<evidence type="ECO:0000256" key="3">
    <source>
        <dbReference type="ARBA" id="ARBA00023015"/>
    </source>
</evidence>
<dbReference type="CDD" id="cd08417">
    <property type="entry name" value="PBP2_Nitroaromatics_like"/>
    <property type="match status" value="1"/>
</dbReference>
<organism evidence="8 9">
    <name type="scientific">Neorhizobium galegae bv. officinalis bv. officinalis str. HAMBI 1141</name>
    <dbReference type="NCBI Taxonomy" id="1028801"/>
    <lineage>
        <taxon>Bacteria</taxon>
        <taxon>Pseudomonadati</taxon>
        <taxon>Pseudomonadota</taxon>
        <taxon>Alphaproteobacteria</taxon>
        <taxon>Hyphomicrobiales</taxon>
        <taxon>Rhizobiaceae</taxon>
        <taxon>Rhizobium/Agrobacterium group</taxon>
        <taxon>Neorhizobium</taxon>
    </lineage>
</organism>
<name>A0A068TG38_NEOGA</name>
<dbReference type="eggNOG" id="COG0583">
    <property type="taxonomic scope" value="Bacteria"/>
</dbReference>